<comment type="caution">
    <text evidence="2">The sequence shown here is derived from an EMBL/GenBank/DDBJ whole genome shotgun (WGS) entry which is preliminary data.</text>
</comment>
<reference evidence="2 3" key="1">
    <citation type="journal article" date="2023" name="G3 (Bethesda)">
        <title>A chromosome-level genome assembly of Zasmidium syzygii isolated from banana leaves.</title>
        <authorList>
            <person name="van Westerhoven A.C."/>
            <person name="Mehrabi R."/>
            <person name="Talebi R."/>
            <person name="Steentjes M.B.F."/>
            <person name="Corcolon B."/>
            <person name="Chong P.A."/>
            <person name="Kema G.H.J."/>
            <person name="Seidl M.F."/>
        </authorList>
    </citation>
    <scope>NUCLEOTIDE SEQUENCE [LARGE SCALE GENOMIC DNA]</scope>
    <source>
        <strain evidence="2 3">P124</strain>
    </source>
</reference>
<evidence type="ECO:0000313" key="2">
    <source>
        <dbReference type="EMBL" id="KAK4504446.1"/>
    </source>
</evidence>
<dbReference type="EMBL" id="JAXOVC010000003">
    <property type="protein sequence ID" value="KAK4504446.1"/>
    <property type="molecule type" value="Genomic_DNA"/>
</dbReference>
<protein>
    <recommendedName>
        <fullName evidence="4">AA1-like domain-containing protein</fullName>
    </recommendedName>
</protein>
<dbReference type="Proteomes" id="UP001305779">
    <property type="component" value="Unassembled WGS sequence"/>
</dbReference>
<sequence length="163" mass="17196">MFSNIRALTAALAITSTTAAVLPRQGLTWQVSNFSIASRDGGPTIYNATINVETATAQCTTRNAVASTVCAGQNAPSPFPLTTCGEYGVEWELFTTTSPVEGAGEAYYVQFRQVGESETLYGCSPLFKASNYTCEAPPAPGQTLVVPTEFSIKPSGDSKCVYA</sequence>
<keyword evidence="3" id="KW-1185">Reference proteome</keyword>
<feature type="chain" id="PRO_5046222665" description="AA1-like domain-containing protein" evidence="1">
    <location>
        <begin position="21"/>
        <end position="163"/>
    </location>
</feature>
<organism evidence="2 3">
    <name type="scientific">Zasmidium cellare</name>
    <name type="common">Wine cellar mold</name>
    <name type="synonym">Racodium cellare</name>
    <dbReference type="NCBI Taxonomy" id="395010"/>
    <lineage>
        <taxon>Eukaryota</taxon>
        <taxon>Fungi</taxon>
        <taxon>Dikarya</taxon>
        <taxon>Ascomycota</taxon>
        <taxon>Pezizomycotina</taxon>
        <taxon>Dothideomycetes</taxon>
        <taxon>Dothideomycetidae</taxon>
        <taxon>Mycosphaerellales</taxon>
        <taxon>Mycosphaerellaceae</taxon>
        <taxon>Zasmidium</taxon>
    </lineage>
</organism>
<evidence type="ECO:0000313" key="3">
    <source>
        <dbReference type="Proteomes" id="UP001305779"/>
    </source>
</evidence>
<proteinExistence type="predicted"/>
<evidence type="ECO:0008006" key="4">
    <source>
        <dbReference type="Google" id="ProtNLM"/>
    </source>
</evidence>
<accession>A0ABR0ETB9</accession>
<evidence type="ECO:0000256" key="1">
    <source>
        <dbReference type="SAM" id="SignalP"/>
    </source>
</evidence>
<name>A0ABR0ETB9_ZASCE</name>
<gene>
    <name evidence="2" type="ORF">PRZ48_005362</name>
</gene>
<feature type="signal peptide" evidence="1">
    <location>
        <begin position="1"/>
        <end position="20"/>
    </location>
</feature>
<keyword evidence="1" id="KW-0732">Signal</keyword>